<gene>
    <name evidence="3" type="ORF">RAG0_04343</name>
</gene>
<evidence type="ECO:0000256" key="2">
    <source>
        <dbReference type="SAM" id="Phobius"/>
    </source>
</evidence>
<feature type="region of interest" description="Disordered" evidence="1">
    <location>
        <begin position="271"/>
        <end position="296"/>
    </location>
</feature>
<feature type="compositionally biased region" description="Polar residues" evidence="1">
    <location>
        <begin position="284"/>
        <end position="296"/>
    </location>
</feature>
<reference evidence="4" key="1">
    <citation type="submission" date="2016-03" db="EMBL/GenBank/DDBJ databases">
        <authorList>
            <person name="Guldener U."/>
        </authorList>
    </citation>
    <scope>NUCLEOTIDE SEQUENCE [LARGE SCALE GENOMIC DNA]</scope>
    <source>
        <strain evidence="4">04CH-RAC-A.6.1</strain>
    </source>
</reference>
<feature type="transmembrane region" description="Helical" evidence="2">
    <location>
        <begin position="349"/>
        <end position="373"/>
    </location>
</feature>
<feature type="transmembrane region" description="Helical" evidence="2">
    <location>
        <begin position="164"/>
        <end position="187"/>
    </location>
</feature>
<organism evidence="3 4">
    <name type="scientific">Rhynchosporium agropyri</name>
    <dbReference type="NCBI Taxonomy" id="914238"/>
    <lineage>
        <taxon>Eukaryota</taxon>
        <taxon>Fungi</taxon>
        <taxon>Dikarya</taxon>
        <taxon>Ascomycota</taxon>
        <taxon>Pezizomycotina</taxon>
        <taxon>Leotiomycetes</taxon>
        <taxon>Helotiales</taxon>
        <taxon>Ploettnerulaceae</taxon>
        <taxon>Rhynchosporium</taxon>
    </lineage>
</organism>
<evidence type="ECO:0000313" key="4">
    <source>
        <dbReference type="Proteomes" id="UP000178912"/>
    </source>
</evidence>
<keyword evidence="2" id="KW-1133">Transmembrane helix</keyword>
<evidence type="ECO:0000313" key="3">
    <source>
        <dbReference type="EMBL" id="CZS94303.1"/>
    </source>
</evidence>
<feature type="transmembrane region" description="Helical" evidence="2">
    <location>
        <begin position="193"/>
        <end position="213"/>
    </location>
</feature>
<feature type="transmembrane region" description="Helical" evidence="2">
    <location>
        <begin position="506"/>
        <end position="527"/>
    </location>
</feature>
<dbReference type="OrthoDB" id="5392263at2759"/>
<proteinExistence type="predicted"/>
<evidence type="ECO:0000256" key="1">
    <source>
        <dbReference type="SAM" id="MobiDB-lite"/>
    </source>
</evidence>
<accession>A0A1E1K8B0</accession>
<keyword evidence="2" id="KW-0812">Transmembrane</keyword>
<protein>
    <submittedName>
        <fullName evidence="3">Uncharacterized protein</fullName>
    </submittedName>
</protein>
<keyword evidence="2" id="KW-0472">Membrane</keyword>
<sequence length="1129" mass="128119">MASGTWSGAKSTAWQGQGNFTSITDAFPQLTNLTLDPGTGRNPRMGGQNYTHCCLLAVNASLDIADGFIVQTPSSFIRTTVEDLLAATEGNQFPCTAKYDGNHNGAPVVQVPYSWLSTTCPGWQLSRSKPESQWISPFVGFLLPAVVFCLMIPRRRKLAVWNKLFLQDLSQVMSWLIAPFAMLLAGICVTIDTIMWLSICFAFGSSMLLSGFYEAYLDYIIIGFIQEKLQNNQLTIDMKARLLFVILCGNLDLDPEIRTLDEEMMHLPVSSDDARNSRWPDMTGNPSEQPRNPNSPWTHVENLMHDIRSYSDVANYVGLPVGAPVVFFLGTFVFTIVTTLSNLGDNDTSLALAFGMWFMIIPHVSIVSGLLLAGNNPNTLEGVVAHEFGDTDPPSTEKKHFGTRIFELAYDSRYRPQWLWFRGRSKRQWVEKVWKTYEYRHPFGQKGPKILDEDMSALRRATTLTAKSWGVILGMTFLLLGVPFALAFTTAFYTPQVGISCRTLTFTVYTISQLCQILLWLWAYAGAPEEGTCPALMGKGGILHQSGFYTPTDVTSLCSWHTIFTIRSLWSIIWFSLAIIFGLGGAFTAIGGTVMQLMGVYRSNKCDINAEWWTRPHRDVTYFISSNSALAIYYANRYWLAIYHSALPALFAQIKSDGTITVAAFQKQIQDEHERVQQIEKTALEDDIHHYIVERNVWRGIHSDNFGNTIPRIPGIHPPELAAKSDPYQPMTWATKALGMSSQTSNSFPARNVLGVPLRDHDELAPKKQLDRNKPPSNSDDVASCFMAFRHLFITPKRMETFDRRFRWHGEAHNDRDQSQSGGLHTIPSDSLESQFDHSKYTHNLPTGYRPSQWEEWRGCPLGAVITKSNNAYAAINGMREPHLVLVNARIGCDMKNRSGEVLIRFLRDPYGPENKTTMLWTDVAEGQSWSSPLNQALIKWIQGFIQKFARSNGQVNSINKVFDAWEKLNPPSQAVESYLQSKIDLRTRYTIDDITELNFFTSRHDKSFVATRREELHRHNGRPDREFLPRHEGGSPRHERDVKRDRSASPSYGRLEGYSSNWDQRQRAMKEEKYACGRTLSGPLEDTSAKYYRTYNSLSIQEDEIITTNEEEYLYQIYNYKRADLRIL</sequence>
<dbReference type="AlphaFoldDB" id="A0A1E1K8B0"/>
<dbReference type="EMBL" id="FJUX01000018">
    <property type="protein sequence ID" value="CZS94303.1"/>
    <property type="molecule type" value="Genomic_DNA"/>
</dbReference>
<name>A0A1E1K8B0_9HELO</name>
<feature type="transmembrane region" description="Helical" evidence="2">
    <location>
        <begin position="469"/>
        <end position="494"/>
    </location>
</feature>
<feature type="compositionally biased region" description="Basic and acidic residues" evidence="1">
    <location>
        <begin position="1012"/>
        <end position="1048"/>
    </location>
</feature>
<feature type="region of interest" description="Disordered" evidence="1">
    <location>
        <begin position="1012"/>
        <end position="1059"/>
    </location>
</feature>
<keyword evidence="4" id="KW-1185">Reference proteome</keyword>
<feature type="transmembrane region" description="Helical" evidence="2">
    <location>
        <begin position="572"/>
        <end position="598"/>
    </location>
</feature>
<dbReference type="Proteomes" id="UP000178912">
    <property type="component" value="Unassembled WGS sequence"/>
</dbReference>
<feature type="transmembrane region" description="Helical" evidence="2">
    <location>
        <begin position="134"/>
        <end position="152"/>
    </location>
</feature>
<feature type="transmembrane region" description="Helical" evidence="2">
    <location>
        <begin position="313"/>
        <end position="337"/>
    </location>
</feature>